<dbReference type="EMBL" id="JAVHNS010000001">
    <property type="protein sequence ID" value="KAK6363126.1"/>
    <property type="molecule type" value="Genomic_DNA"/>
</dbReference>
<evidence type="ECO:0000313" key="5">
    <source>
        <dbReference type="Proteomes" id="UP001373714"/>
    </source>
</evidence>
<evidence type="ECO:0000256" key="2">
    <source>
        <dbReference type="SAM" id="SignalP"/>
    </source>
</evidence>
<feature type="domain" description="WSC" evidence="3">
    <location>
        <begin position="176"/>
        <end position="286"/>
    </location>
</feature>
<keyword evidence="5" id="KW-1185">Reference proteome</keyword>
<dbReference type="PROSITE" id="PS51212">
    <property type="entry name" value="WSC"/>
    <property type="match status" value="2"/>
</dbReference>
<dbReference type="AlphaFoldDB" id="A0AAV9VN82"/>
<evidence type="ECO:0000259" key="3">
    <source>
        <dbReference type="PROSITE" id="PS51212"/>
    </source>
</evidence>
<name>A0AAV9VN82_9PEZI</name>
<evidence type="ECO:0000313" key="4">
    <source>
        <dbReference type="EMBL" id="KAK6363126.1"/>
    </source>
</evidence>
<feature type="signal peptide" evidence="2">
    <location>
        <begin position="1"/>
        <end position="17"/>
    </location>
</feature>
<feature type="region of interest" description="Disordered" evidence="1">
    <location>
        <begin position="542"/>
        <end position="674"/>
    </location>
</feature>
<dbReference type="InterPro" id="IPR002889">
    <property type="entry name" value="WSC_carb-bd"/>
</dbReference>
<keyword evidence="2" id="KW-0732">Signal</keyword>
<accession>A0AAV9VN82</accession>
<dbReference type="SMART" id="SM00321">
    <property type="entry name" value="WSC"/>
    <property type="match status" value="1"/>
</dbReference>
<feature type="compositionally biased region" description="Acidic residues" evidence="1">
    <location>
        <begin position="576"/>
        <end position="588"/>
    </location>
</feature>
<evidence type="ECO:0000256" key="1">
    <source>
        <dbReference type="SAM" id="MobiDB-lite"/>
    </source>
</evidence>
<dbReference type="Pfam" id="PF01822">
    <property type="entry name" value="WSC"/>
    <property type="match status" value="2"/>
</dbReference>
<reference evidence="4 5" key="1">
    <citation type="submission" date="2019-10" db="EMBL/GenBank/DDBJ databases">
        <authorList>
            <person name="Palmer J.M."/>
        </authorList>
    </citation>
    <scope>NUCLEOTIDE SEQUENCE [LARGE SCALE GENOMIC DNA]</scope>
    <source>
        <strain evidence="4 5">TWF730</strain>
    </source>
</reference>
<dbReference type="Proteomes" id="UP001373714">
    <property type="component" value="Unassembled WGS sequence"/>
</dbReference>
<feature type="compositionally biased region" description="Basic and acidic residues" evidence="1">
    <location>
        <begin position="624"/>
        <end position="637"/>
    </location>
</feature>
<feature type="compositionally biased region" description="Low complexity" evidence="1">
    <location>
        <begin position="563"/>
        <end position="573"/>
    </location>
</feature>
<proteinExistence type="predicted"/>
<feature type="region of interest" description="Disordered" evidence="1">
    <location>
        <begin position="804"/>
        <end position="826"/>
    </location>
</feature>
<sequence length="826" mass="89807">MHFTALVIPTLVGLASAVSIPLAGDLVPNSSGLQRRGWNHAQSFPAFVGPFTAWKHVGCYSTDVALTFDTGICSCSNNAVNKVFTMEKCFALCKGAGFRYAGIKGANGAKHCWCGSGVRDDDKLSSTSRCDAPCGEGEGDTTKEYATNQCGGKNAYSVWKDPCYKSKWDADEAAMGYRSVGCFSGAGGWVLSTHMKSVSGDNLSIDSCVEACARDGYAYAGPTNGWDCYCGGRIAPHFADLHMKNPGHNNWCTKLCSATAKVQWSIPKEEYQYCGNAGYYSIYFNPDLAETEKCTGDVEKVTQIITVTKDRGEPKEATQSYDKDKTTRVFTTVTAPAKVTQTVTVTANADPPTEDDEEYDEDKTTRVRKTITVKADKVTQTVTVTAGAEPPTEDDEEYDEDKTTRVRKTITLKVKPNKTTKTTQTITVTKGQPLPEEADEDYDEDKTTRVTVTVTAKRQRLTTTTITVTKGTPLPKEVTRKIDTKRYTIVIITVPAKRLSTQTVTYTVGKKRPNPGEYNTNKITRVTVTVTAGKPIGKVTKTVTVTEGEDEPEPTEPAEGEVIKTVTVKPTKTGDGEPEETGEPEEGEETKKPSSTKPATATKETDGEPEETEKPDPNPGGKGGEPDEPKEGEETKKPSSTKPATATKETDGEPEETDKPDPNPGGKGTQPDTLCAMPVLSSAVKKKWADAKYPLAGIKAPAVSCHDDKSKHKAGYHFKLYVGPNTPWPKADCRIDYVHKPEDIQSACWNACIEQRKDCLKSAAVKKMSKYTELCQAQHDACRDANDKSKAPAVIQKINDEYCKKPAPPFPKPGGKDADPEDIDYF</sequence>
<gene>
    <name evidence="4" type="ORF">TWF730_000575</name>
</gene>
<feature type="domain" description="WSC" evidence="3">
    <location>
        <begin position="53"/>
        <end position="162"/>
    </location>
</feature>
<feature type="chain" id="PRO_5043440799" description="WSC domain-containing protein" evidence="2">
    <location>
        <begin position="18"/>
        <end position="826"/>
    </location>
</feature>
<organism evidence="4 5">
    <name type="scientific">Orbilia blumenaviensis</name>
    <dbReference type="NCBI Taxonomy" id="1796055"/>
    <lineage>
        <taxon>Eukaryota</taxon>
        <taxon>Fungi</taxon>
        <taxon>Dikarya</taxon>
        <taxon>Ascomycota</taxon>
        <taxon>Pezizomycotina</taxon>
        <taxon>Orbiliomycetes</taxon>
        <taxon>Orbiliales</taxon>
        <taxon>Orbiliaceae</taxon>
        <taxon>Orbilia</taxon>
    </lineage>
</organism>
<comment type="caution">
    <text evidence="4">The sequence shown here is derived from an EMBL/GenBank/DDBJ whole genome shotgun (WGS) entry which is preliminary data.</text>
</comment>
<protein>
    <recommendedName>
        <fullName evidence="3">WSC domain-containing protein</fullName>
    </recommendedName>
</protein>
<feature type="compositionally biased region" description="Acidic residues" evidence="1">
    <location>
        <begin position="547"/>
        <end position="559"/>
    </location>
</feature>